<protein>
    <submittedName>
        <fullName evidence="1">Metal dependent phosphohydrolase</fullName>
    </submittedName>
</protein>
<dbReference type="AlphaFoldDB" id="A0A0G1A8D0"/>
<name>A0A0G1A8D0_9BACT</name>
<comment type="caution">
    <text evidence="1">The sequence shown here is derived from an EMBL/GenBank/DDBJ whole genome shotgun (WGS) entry which is preliminary data.</text>
</comment>
<dbReference type="EMBL" id="LCDO01000003">
    <property type="protein sequence ID" value="KKS57174.1"/>
    <property type="molecule type" value="Genomic_DNA"/>
</dbReference>
<organism evidence="1 2">
    <name type="scientific">Candidatus Magasanikbacteria bacterium GW2011_GWA2_42_32</name>
    <dbReference type="NCBI Taxonomy" id="1619039"/>
    <lineage>
        <taxon>Bacteria</taxon>
        <taxon>Candidatus Magasanikiibacteriota</taxon>
    </lineage>
</organism>
<gene>
    <name evidence="1" type="ORF">UV20_C0003G0116</name>
</gene>
<dbReference type="Proteomes" id="UP000034837">
    <property type="component" value="Unassembled WGS sequence"/>
</dbReference>
<dbReference type="GO" id="GO:0016787">
    <property type="term" value="F:hydrolase activity"/>
    <property type="evidence" value="ECO:0007669"/>
    <property type="project" value="UniProtKB-KW"/>
</dbReference>
<evidence type="ECO:0000313" key="1">
    <source>
        <dbReference type="EMBL" id="KKS57174.1"/>
    </source>
</evidence>
<accession>A0A0G1A8D0</accession>
<proteinExistence type="predicted"/>
<sequence>MIFEQKKMDADTIQTRLFEIMPMLARALILNDKLYQDKKDPYRQAFALNPDDPRMHETNWHEWGVITHSKKIDNARGYTGQFIGPVFSPAGMRLGAELVGHFNKWELCLVIAPALHDLGKFTRREFQGMKPDGIRPNFRFKGHEIASGEIVLKMKHFLTGFGLTYEQVEYLARVCALHFKLGEVRTTAKGLSNGFSFDFVDSEEARVMLEAVIQESPDMADEIGAFFVVDSLAKTSVSTAAWAKSTKELEELKPRILGHLRDNNLSVEIYTPAAMSLAVEMALARRYFEVLNGLK</sequence>
<evidence type="ECO:0000313" key="2">
    <source>
        <dbReference type="Proteomes" id="UP000034837"/>
    </source>
</evidence>
<keyword evidence="1" id="KW-0378">Hydrolase</keyword>
<reference evidence="1 2" key="1">
    <citation type="journal article" date="2015" name="Nature">
        <title>rRNA introns, odd ribosomes, and small enigmatic genomes across a large radiation of phyla.</title>
        <authorList>
            <person name="Brown C.T."/>
            <person name="Hug L.A."/>
            <person name="Thomas B.C."/>
            <person name="Sharon I."/>
            <person name="Castelle C.J."/>
            <person name="Singh A."/>
            <person name="Wilkins M.J."/>
            <person name="Williams K.H."/>
            <person name="Banfield J.F."/>
        </authorList>
    </citation>
    <scope>NUCLEOTIDE SEQUENCE [LARGE SCALE GENOMIC DNA]</scope>
</reference>